<dbReference type="GO" id="GO:0008270">
    <property type="term" value="F:zinc ion binding"/>
    <property type="evidence" value="ECO:0007669"/>
    <property type="project" value="UniProtKB-KW"/>
</dbReference>
<evidence type="ECO:0000256" key="7">
    <source>
        <dbReference type="ARBA" id="ARBA00023015"/>
    </source>
</evidence>
<reference evidence="14" key="1">
    <citation type="submission" date="2023-08" db="EMBL/GenBank/DDBJ databases">
        <authorList>
            <person name="Alioto T."/>
            <person name="Alioto T."/>
            <person name="Gomez Garrido J."/>
        </authorList>
    </citation>
    <scope>NUCLEOTIDE SEQUENCE</scope>
</reference>
<feature type="domain" description="C2H2-type" evidence="13">
    <location>
        <begin position="186"/>
        <end position="213"/>
    </location>
</feature>
<evidence type="ECO:0000256" key="4">
    <source>
        <dbReference type="ARBA" id="ARBA00022737"/>
    </source>
</evidence>
<evidence type="ECO:0000313" key="15">
    <source>
        <dbReference type="Proteomes" id="UP001162480"/>
    </source>
</evidence>
<feature type="region of interest" description="Disordered" evidence="12">
    <location>
        <begin position="628"/>
        <end position="739"/>
    </location>
</feature>
<dbReference type="GO" id="GO:0003677">
    <property type="term" value="F:DNA binding"/>
    <property type="evidence" value="ECO:0007669"/>
    <property type="project" value="UniProtKB-KW"/>
</dbReference>
<dbReference type="SMART" id="SM00355">
    <property type="entry name" value="ZnF_C2H2"/>
    <property type="match status" value="7"/>
</dbReference>
<name>A0AA36BQ76_OCTVU</name>
<feature type="region of interest" description="Disordered" evidence="12">
    <location>
        <begin position="561"/>
        <end position="592"/>
    </location>
</feature>
<feature type="compositionally biased region" description="Polar residues" evidence="12">
    <location>
        <begin position="465"/>
        <end position="477"/>
    </location>
</feature>
<protein>
    <submittedName>
        <fullName evidence="14">Finger 2 homolog</fullName>
    </submittedName>
</protein>
<evidence type="ECO:0000256" key="9">
    <source>
        <dbReference type="ARBA" id="ARBA00023163"/>
    </source>
</evidence>
<feature type="compositionally biased region" description="Polar residues" evidence="12">
    <location>
        <begin position="729"/>
        <end position="739"/>
    </location>
</feature>
<accession>A0AA36BQ76</accession>
<evidence type="ECO:0000256" key="5">
    <source>
        <dbReference type="ARBA" id="ARBA00022771"/>
    </source>
</evidence>
<proteinExistence type="inferred from homology"/>
<evidence type="ECO:0000256" key="12">
    <source>
        <dbReference type="SAM" id="MobiDB-lite"/>
    </source>
</evidence>
<keyword evidence="7" id="KW-0805">Transcription regulation</keyword>
<feature type="compositionally biased region" description="Polar residues" evidence="12">
    <location>
        <begin position="657"/>
        <end position="693"/>
    </location>
</feature>
<keyword evidence="8" id="KW-0238">DNA-binding</keyword>
<dbReference type="FunFam" id="3.30.160.60:FF:001270">
    <property type="entry name" value="zinc finger protein 583 isoform X1"/>
    <property type="match status" value="1"/>
</dbReference>
<feature type="domain" description="C2H2-type" evidence="13">
    <location>
        <begin position="102"/>
        <end position="129"/>
    </location>
</feature>
<dbReference type="SUPFAM" id="SSF57667">
    <property type="entry name" value="beta-beta-alpha zinc fingers"/>
    <property type="match status" value="4"/>
</dbReference>
<feature type="compositionally biased region" description="Polar residues" evidence="12">
    <location>
        <begin position="401"/>
        <end position="412"/>
    </location>
</feature>
<feature type="compositionally biased region" description="Polar residues" evidence="12">
    <location>
        <begin position="378"/>
        <end position="390"/>
    </location>
</feature>
<feature type="domain" description="C2H2-type" evidence="13">
    <location>
        <begin position="74"/>
        <end position="101"/>
    </location>
</feature>
<keyword evidence="4" id="KW-0677">Repeat</keyword>
<dbReference type="GO" id="GO:0010468">
    <property type="term" value="P:regulation of gene expression"/>
    <property type="evidence" value="ECO:0007669"/>
    <property type="project" value="TreeGrafter"/>
</dbReference>
<dbReference type="FunFam" id="3.30.160.60:FF:001573">
    <property type="entry name" value="Zinc finger protein 407"/>
    <property type="match status" value="1"/>
</dbReference>
<dbReference type="FunFam" id="3.30.160.60:FF:001498">
    <property type="entry name" value="Zinc finger protein 404"/>
    <property type="match status" value="1"/>
</dbReference>
<dbReference type="FunFam" id="3.30.160.60:FF:000382">
    <property type="entry name" value="zinc finger protein 35 isoform X4"/>
    <property type="match status" value="1"/>
</dbReference>
<evidence type="ECO:0000256" key="10">
    <source>
        <dbReference type="ARBA" id="ARBA00023242"/>
    </source>
</evidence>
<dbReference type="PROSITE" id="PS50157">
    <property type="entry name" value="ZINC_FINGER_C2H2_2"/>
    <property type="match status" value="7"/>
</dbReference>
<keyword evidence="3" id="KW-0479">Metal-binding</keyword>
<feature type="domain" description="C2H2-type" evidence="13">
    <location>
        <begin position="158"/>
        <end position="185"/>
    </location>
</feature>
<evidence type="ECO:0000256" key="1">
    <source>
        <dbReference type="ARBA" id="ARBA00004123"/>
    </source>
</evidence>
<keyword evidence="9" id="KW-0804">Transcription</keyword>
<keyword evidence="5 11" id="KW-0863">Zinc-finger</keyword>
<keyword evidence="6" id="KW-0862">Zinc</keyword>
<feature type="region of interest" description="Disordered" evidence="12">
    <location>
        <begin position="465"/>
        <end position="498"/>
    </location>
</feature>
<dbReference type="InterPro" id="IPR013087">
    <property type="entry name" value="Znf_C2H2_type"/>
</dbReference>
<feature type="compositionally biased region" description="Polar residues" evidence="12">
    <location>
        <begin position="701"/>
        <end position="710"/>
    </location>
</feature>
<feature type="compositionally biased region" description="Low complexity" evidence="12">
    <location>
        <begin position="713"/>
        <end position="728"/>
    </location>
</feature>
<dbReference type="PANTHER" id="PTHR16515">
    <property type="entry name" value="PR DOMAIN ZINC FINGER PROTEIN"/>
    <property type="match status" value="1"/>
</dbReference>
<feature type="domain" description="C2H2-type" evidence="13">
    <location>
        <begin position="214"/>
        <end position="241"/>
    </location>
</feature>
<dbReference type="FunFam" id="3.30.160.60:FF:000624">
    <property type="entry name" value="zinc finger protein 697"/>
    <property type="match status" value="1"/>
</dbReference>
<dbReference type="PANTHER" id="PTHR16515:SF49">
    <property type="entry name" value="GASTRULA ZINC FINGER PROTEIN XLCGF49.1-LIKE-RELATED"/>
    <property type="match status" value="1"/>
</dbReference>
<evidence type="ECO:0000256" key="2">
    <source>
        <dbReference type="ARBA" id="ARBA00006991"/>
    </source>
</evidence>
<comment type="similarity">
    <text evidence="2">Belongs to the krueppel C2H2-type zinc-finger protein family.</text>
</comment>
<evidence type="ECO:0000256" key="11">
    <source>
        <dbReference type="PROSITE-ProRule" id="PRU00042"/>
    </source>
</evidence>
<dbReference type="Proteomes" id="UP001162480">
    <property type="component" value="Chromosome 20"/>
</dbReference>
<dbReference type="EMBL" id="OX597833">
    <property type="protein sequence ID" value="CAI9737621.1"/>
    <property type="molecule type" value="Genomic_DNA"/>
</dbReference>
<sequence length="739" mass="83794">MSEFYNAKDMLALLKENEIECLEEIHAAAVSSEVTVAHYPHPYSASVKPSLSSTVVSLPAGAISEKKLCATKCFKCPDCKKSFSQLGNLKTHQNIHSPVKPFQCKVCQRSFAQQSTLLQHMRLHTGEKPYKCKLCNKDFTQSSHLQQHLRTHTGERPYKCSFCDKDFAQRSTLNQHTLTHTGIKLFICPHCNKSFAQASHLNQHVRRHTGEKPYKCYTCLKEFTQSSNLAQHMRTHTGEKPYHCSLCNRDFAQCSHLNQHMRNKHDSKLSAGIVNNNQYILNRYQQFQENSKRDNSSNSLDGYQPNFYPLFNQLTSSHQTVTSSREIVSTTHKSKQPNLNFMCTSTNCTLTDSLSIKNNYLQEKPTELSTSLPISQSSYFNPHNRNQITYPSDEYVPNCDPSPQTLRQYSRSTHNKTGDTSEGILHLNWDSRNNLSKSTDDSQHSFLDSIKEMKSLPVTQQNIYTNQIDPNDSGNSESKPERDPTVPNGKLAVSHLRSPNNLQSTEILMLENSLTVYNRSYDNSTPAKDCLNKLSISHSEVVSHLKELTESDCHALPIQETSNESQVQVPVCDHSQRKHSLNQEQLEKNPMGFKRNQHEGQYKYQSEDDQPTPKGKLHSDFFLLQNKSSERSNSSSQLAPVKHKDLSNRCYNHKNDTQNNNTKLTDIRSASQTDKLSTKVTDGNCLQSSPTKSHLSKALQHGSSNSSSLLVVQYNSTTSESESENYQSPTNHQVTHIQN</sequence>
<dbReference type="FunFam" id="3.30.160.60:FF:000621">
    <property type="entry name" value="FLT3-interacting zinc finger 1"/>
    <property type="match status" value="1"/>
</dbReference>
<comment type="subcellular location">
    <subcellularLocation>
        <location evidence="1">Nucleus</location>
    </subcellularLocation>
</comment>
<dbReference type="InterPro" id="IPR036236">
    <property type="entry name" value="Znf_C2H2_sf"/>
</dbReference>
<evidence type="ECO:0000256" key="6">
    <source>
        <dbReference type="ARBA" id="ARBA00022833"/>
    </source>
</evidence>
<keyword evidence="10" id="KW-0539">Nucleus</keyword>
<dbReference type="PROSITE" id="PS00028">
    <property type="entry name" value="ZINC_FINGER_C2H2_1"/>
    <property type="match status" value="7"/>
</dbReference>
<feature type="domain" description="C2H2-type" evidence="13">
    <location>
        <begin position="130"/>
        <end position="157"/>
    </location>
</feature>
<evidence type="ECO:0000313" key="14">
    <source>
        <dbReference type="EMBL" id="CAI9737621.1"/>
    </source>
</evidence>
<evidence type="ECO:0000256" key="8">
    <source>
        <dbReference type="ARBA" id="ARBA00023125"/>
    </source>
</evidence>
<evidence type="ECO:0000256" key="3">
    <source>
        <dbReference type="ARBA" id="ARBA00022723"/>
    </source>
</evidence>
<keyword evidence="15" id="KW-1185">Reference proteome</keyword>
<feature type="region of interest" description="Disordered" evidence="12">
    <location>
        <begin position="378"/>
        <end position="423"/>
    </location>
</feature>
<dbReference type="GO" id="GO:0005634">
    <property type="term" value="C:nucleus"/>
    <property type="evidence" value="ECO:0007669"/>
    <property type="project" value="UniProtKB-SubCell"/>
</dbReference>
<organism evidence="14 15">
    <name type="scientific">Octopus vulgaris</name>
    <name type="common">Common octopus</name>
    <dbReference type="NCBI Taxonomy" id="6645"/>
    <lineage>
        <taxon>Eukaryota</taxon>
        <taxon>Metazoa</taxon>
        <taxon>Spiralia</taxon>
        <taxon>Lophotrochozoa</taxon>
        <taxon>Mollusca</taxon>
        <taxon>Cephalopoda</taxon>
        <taxon>Coleoidea</taxon>
        <taxon>Octopodiformes</taxon>
        <taxon>Octopoda</taxon>
        <taxon>Incirrata</taxon>
        <taxon>Octopodidae</taxon>
        <taxon>Octopus</taxon>
    </lineage>
</organism>
<dbReference type="FunFam" id="3.30.160.60:FF:000446">
    <property type="entry name" value="Zinc finger protein"/>
    <property type="match status" value="1"/>
</dbReference>
<dbReference type="InterPro" id="IPR050331">
    <property type="entry name" value="Zinc_finger"/>
</dbReference>
<dbReference type="Gene3D" id="3.30.160.60">
    <property type="entry name" value="Classic Zinc Finger"/>
    <property type="match status" value="7"/>
</dbReference>
<gene>
    <name evidence="14" type="ORF">OCTVUL_1B014686</name>
</gene>
<evidence type="ECO:0000259" key="13">
    <source>
        <dbReference type="PROSITE" id="PS50157"/>
    </source>
</evidence>
<dbReference type="Pfam" id="PF00096">
    <property type="entry name" value="zf-C2H2"/>
    <property type="match status" value="6"/>
</dbReference>
<dbReference type="AlphaFoldDB" id="A0AA36BQ76"/>
<feature type="domain" description="C2H2-type" evidence="13">
    <location>
        <begin position="242"/>
        <end position="270"/>
    </location>
</feature>